<protein>
    <submittedName>
        <fullName evidence="2">Heavy-metal-associated domain-containing protein</fullName>
    </submittedName>
</protein>
<dbReference type="Gene3D" id="3.30.70.100">
    <property type="match status" value="1"/>
</dbReference>
<feature type="domain" description="HMA" evidence="1">
    <location>
        <begin position="2"/>
        <end position="66"/>
    </location>
</feature>
<reference evidence="2" key="1">
    <citation type="submission" date="2023-07" db="EMBL/GenBank/DDBJ databases">
        <title>The genome sequence of Rhodocytophaga aerolata KACC 12507.</title>
        <authorList>
            <person name="Zhang X."/>
        </authorList>
    </citation>
    <scope>NUCLEOTIDE SEQUENCE</scope>
    <source>
        <strain evidence="2">KACC 12507</strain>
    </source>
</reference>
<dbReference type="PROSITE" id="PS50846">
    <property type="entry name" value="HMA_2"/>
    <property type="match status" value="1"/>
</dbReference>
<evidence type="ECO:0000313" key="3">
    <source>
        <dbReference type="Proteomes" id="UP001168528"/>
    </source>
</evidence>
<evidence type="ECO:0000313" key="2">
    <source>
        <dbReference type="EMBL" id="MDO1449218.1"/>
    </source>
</evidence>
<organism evidence="2 3">
    <name type="scientific">Rhodocytophaga aerolata</name>
    <dbReference type="NCBI Taxonomy" id="455078"/>
    <lineage>
        <taxon>Bacteria</taxon>
        <taxon>Pseudomonadati</taxon>
        <taxon>Bacteroidota</taxon>
        <taxon>Cytophagia</taxon>
        <taxon>Cytophagales</taxon>
        <taxon>Rhodocytophagaceae</taxon>
        <taxon>Rhodocytophaga</taxon>
    </lineage>
</organism>
<dbReference type="InterPro" id="IPR006121">
    <property type="entry name" value="HMA_dom"/>
</dbReference>
<gene>
    <name evidence="2" type="ORF">Q0590_23275</name>
</gene>
<name>A0ABT8RDD2_9BACT</name>
<sequence length="68" mass="7334">METLQLNIEGMGSAHCVMIVKNTISKLPGTEILTIEVGKSQIKYDKGKTSPDQIIGAIEKAGYNAKRA</sequence>
<dbReference type="InterPro" id="IPR036163">
    <property type="entry name" value="HMA_dom_sf"/>
</dbReference>
<dbReference type="SUPFAM" id="SSF55008">
    <property type="entry name" value="HMA, heavy metal-associated domain"/>
    <property type="match status" value="1"/>
</dbReference>
<evidence type="ECO:0000259" key="1">
    <source>
        <dbReference type="PROSITE" id="PS50846"/>
    </source>
</evidence>
<proteinExistence type="predicted"/>
<dbReference type="EMBL" id="JAUKPO010000017">
    <property type="protein sequence ID" value="MDO1449218.1"/>
    <property type="molecule type" value="Genomic_DNA"/>
</dbReference>
<dbReference type="CDD" id="cd00371">
    <property type="entry name" value="HMA"/>
    <property type="match status" value="1"/>
</dbReference>
<keyword evidence="3" id="KW-1185">Reference proteome</keyword>
<dbReference type="Pfam" id="PF00403">
    <property type="entry name" value="HMA"/>
    <property type="match status" value="1"/>
</dbReference>
<accession>A0ABT8RDD2</accession>
<dbReference type="RefSeq" id="WP_302040020.1">
    <property type="nucleotide sequence ID" value="NZ_JAUKPO010000017.1"/>
</dbReference>
<comment type="caution">
    <text evidence="2">The sequence shown here is derived from an EMBL/GenBank/DDBJ whole genome shotgun (WGS) entry which is preliminary data.</text>
</comment>
<dbReference type="Proteomes" id="UP001168528">
    <property type="component" value="Unassembled WGS sequence"/>
</dbReference>